<dbReference type="EMBL" id="JAANIU010010771">
    <property type="protein sequence ID" value="KAG1531532.1"/>
    <property type="molecule type" value="Genomic_DNA"/>
</dbReference>
<comment type="caution">
    <text evidence="2">The sequence shown here is derived from an EMBL/GenBank/DDBJ whole genome shotgun (WGS) entry which is preliminary data.</text>
</comment>
<evidence type="ECO:0000313" key="2">
    <source>
        <dbReference type="EMBL" id="KAG1531532.1"/>
    </source>
</evidence>
<reference evidence="2 3" key="1">
    <citation type="journal article" date="2020" name="Microb. Genom.">
        <title>Genetic diversity of clinical and environmental Mucorales isolates obtained from an investigation of mucormycosis cases among solid organ transplant recipients.</title>
        <authorList>
            <person name="Nguyen M.H."/>
            <person name="Kaul D."/>
            <person name="Muto C."/>
            <person name="Cheng S.J."/>
            <person name="Richter R.A."/>
            <person name="Bruno V.M."/>
            <person name="Liu G."/>
            <person name="Beyhan S."/>
            <person name="Sundermann A.J."/>
            <person name="Mounaud S."/>
            <person name="Pasculle A.W."/>
            <person name="Nierman W.C."/>
            <person name="Driscoll E."/>
            <person name="Cumbie R."/>
            <person name="Clancy C.J."/>
            <person name="Dupont C.L."/>
        </authorList>
    </citation>
    <scope>NUCLEOTIDE SEQUENCE [LARGE SCALE GENOMIC DNA]</scope>
    <source>
        <strain evidence="2 3">GL24</strain>
    </source>
</reference>
<proteinExistence type="predicted"/>
<keyword evidence="3" id="KW-1185">Reference proteome</keyword>
<accession>A0A9P6XSA1</accession>
<protein>
    <submittedName>
        <fullName evidence="2">Uncharacterized protein</fullName>
    </submittedName>
</protein>
<evidence type="ECO:0000256" key="1">
    <source>
        <dbReference type="SAM" id="Phobius"/>
    </source>
</evidence>
<keyword evidence="1" id="KW-0812">Transmembrane</keyword>
<keyword evidence="1" id="KW-1133">Transmembrane helix</keyword>
<organism evidence="2 3">
    <name type="scientific">Rhizopus delemar</name>
    <dbReference type="NCBI Taxonomy" id="936053"/>
    <lineage>
        <taxon>Eukaryota</taxon>
        <taxon>Fungi</taxon>
        <taxon>Fungi incertae sedis</taxon>
        <taxon>Mucoromycota</taxon>
        <taxon>Mucoromycotina</taxon>
        <taxon>Mucoromycetes</taxon>
        <taxon>Mucorales</taxon>
        <taxon>Mucorineae</taxon>
        <taxon>Rhizopodaceae</taxon>
        <taxon>Rhizopus</taxon>
    </lineage>
</organism>
<dbReference type="AlphaFoldDB" id="A0A9P6XSA1"/>
<feature type="transmembrane region" description="Helical" evidence="1">
    <location>
        <begin position="12"/>
        <end position="30"/>
    </location>
</feature>
<feature type="transmembrane region" description="Helical" evidence="1">
    <location>
        <begin position="36"/>
        <end position="56"/>
    </location>
</feature>
<name>A0A9P6XSA1_9FUNG</name>
<evidence type="ECO:0000313" key="3">
    <source>
        <dbReference type="Proteomes" id="UP000740926"/>
    </source>
</evidence>
<dbReference type="Proteomes" id="UP000740926">
    <property type="component" value="Unassembled WGS sequence"/>
</dbReference>
<keyword evidence="1" id="KW-0472">Membrane</keyword>
<sequence>MARLERRCRVSFMVLGLVILAVSLVVAIAAVLRGRLGFSCLMLGVAVMAVVGVIALEYDQANAPAAQGFQ</sequence>
<gene>
    <name evidence="2" type="ORF">G6F50_016646</name>
</gene>